<gene>
    <name evidence="7" type="ORF">GCM10008024_34850</name>
    <name evidence="8" type="ORF">SAMN05444006_12325</name>
</gene>
<dbReference type="PANTHER" id="PTHR42718:SF39">
    <property type="entry name" value="ACTINORHODIN TRANSPORTER-RELATED"/>
    <property type="match status" value="1"/>
</dbReference>
<feature type="transmembrane region" description="Helical" evidence="5">
    <location>
        <begin position="278"/>
        <end position="303"/>
    </location>
</feature>
<dbReference type="PRINTS" id="PR01036">
    <property type="entry name" value="TCRTETB"/>
</dbReference>
<dbReference type="EMBL" id="BNAB01000021">
    <property type="protein sequence ID" value="GHE05133.1"/>
    <property type="molecule type" value="Genomic_DNA"/>
</dbReference>
<dbReference type="InterPro" id="IPR036259">
    <property type="entry name" value="MFS_trans_sf"/>
</dbReference>
<evidence type="ECO:0000259" key="6">
    <source>
        <dbReference type="PROSITE" id="PS50850"/>
    </source>
</evidence>
<feature type="transmembrane region" description="Helical" evidence="5">
    <location>
        <begin position="418"/>
        <end position="438"/>
    </location>
</feature>
<feature type="transmembrane region" description="Helical" evidence="5">
    <location>
        <begin position="444"/>
        <end position="470"/>
    </location>
</feature>
<dbReference type="Proteomes" id="UP000199541">
    <property type="component" value="Unassembled WGS sequence"/>
</dbReference>
<dbReference type="InterPro" id="IPR011701">
    <property type="entry name" value="MFS"/>
</dbReference>
<evidence type="ECO:0000313" key="10">
    <source>
        <dbReference type="Proteomes" id="UP000634647"/>
    </source>
</evidence>
<dbReference type="Pfam" id="PF07690">
    <property type="entry name" value="MFS_1"/>
    <property type="match status" value="1"/>
</dbReference>
<sequence>MTELSSADAPATVNKWAAVAVLLLANFMNLIDITIVNVAMPSMQSELSAAPNLIEWIVAGYTFSFALLLLPAGRMGDLFGRRRLFMAGIVIFTLASLVCGLSPGIGTLVGARVVQGMGAAIMTPQTLALVPALFAPAQRGAAFGLFALTAGLASVTGPILGGLLINADILGLTWRPIFLVNIPVGILAFIGALALVPRGEGNRKLGIDTVGIVLAGLAMLAVLVPLVEAPSIGWRSWMWPMVVAAPFLGWGFVRWQAFQEKRKLPQLLPLRLARSDRFLKGGALNAALFSAVPSYFFTIALYLQSGFGLSPLQSGLTTTPFPVGVLVASFVTGWFGSRWVRWRVLGGGLLLGAGFAGQAWAVWHMGAQISWLQMAPWFLIGGFGMGNTVSPLYQLALSAAEADDTGSAAGAVQAIRQIGIAFGVAIMGGIFFAALGGAQHGDHAAYRIAMLSAIGYACAVAAVLVITALLTRMTLPDD</sequence>
<protein>
    <submittedName>
        <fullName evidence="8">Drug resistance transporter, EmrB/QacA subfamily</fullName>
    </submittedName>
    <submittedName>
        <fullName evidence="7">MFS transporter</fullName>
    </submittedName>
</protein>
<feature type="transmembrane region" description="Helical" evidence="5">
    <location>
        <begin position="177"/>
        <end position="196"/>
    </location>
</feature>
<evidence type="ECO:0000313" key="7">
    <source>
        <dbReference type="EMBL" id="GHE05133.1"/>
    </source>
</evidence>
<proteinExistence type="predicted"/>
<feature type="transmembrane region" description="Helical" evidence="5">
    <location>
        <begin position="342"/>
        <end position="363"/>
    </location>
</feature>
<name>A0AAN4UV40_9RHOB</name>
<evidence type="ECO:0000256" key="3">
    <source>
        <dbReference type="ARBA" id="ARBA00022989"/>
    </source>
</evidence>
<feature type="transmembrane region" description="Helical" evidence="5">
    <location>
        <begin position="142"/>
        <end position="165"/>
    </location>
</feature>
<keyword evidence="2 5" id="KW-0812">Transmembrane</keyword>
<feature type="transmembrane region" description="Helical" evidence="5">
    <location>
        <begin position="16"/>
        <end position="41"/>
    </location>
</feature>
<dbReference type="GO" id="GO:0022857">
    <property type="term" value="F:transmembrane transporter activity"/>
    <property type="evidence" value="ECO:0007669"/>
    <property type="project" value="InterPro"/>
</dbReference>
<feature type="domain" description="Major facilitator superfamily (MFS) profile" evidence="6">
    <location>
        <begin position="18"/>
        <end position="478"/>
    </location>
</feature>
<evidence type="ECO:0000256" key="4">
    <source>
        <dbReference type="ARBA" id="ARBA00023136"/>
    </source>
</evidence>
<feature type="transmembrane region" description="Helical" evidence="5">
    <location>
        <begin position="237"/>
        <end position="257"/>
    </location>
</feature>
<dbReference type="CDD" id="cd17321">
    <property type="entry name" value="MFS_MMR_MDR_like"/>
    <property type="match status" value="1"/>
</dbReference>
<dbReference type="PANTHER" id="PTHR42718">
    <property type="entry name" value="MAJOR FACILITATOR SUPERFAMILY MULTIDRUG TRANSPORTER MFSC"/>
    <property type="match status" value="1"/>
</dbReference>
<dbReference type="Gene3D" id="1.20.1250.20">
    <property type="entry name" value="MFS general substrate transporter like domains"/>
    <property type="match status" value="1"/>
</dbReference>
<dbReference type="InterPro" id="IPR020846">
    <property type="entry name" value="MFS_dom"/>
</dbReference>
<evidence type="ECO:0000313" key="9">
    <source>
        <dbReference type="Proteomes" id="UP000199541"/>
    </source>
</evidence>
<reference evidence="7" key="3">
    <citation type="submission" date="2023-06" db="EMBL/GenBank/DDBJ databases">
        <authorList>
            <person name="Sun Q."/>
            <person name="Zhou Y."/>
        </authorList>
    </citation>
    <scope>NUCLEOTIDE SEQUENCE</scope>
    <source>
        <strain evidence="7">CGMCC 1.10859</strain>
    </source>
</reference>
<feature type="transmembrane region" description="Helical" evidence="5">
    <location>
        <begin position="375"/>
        <end position="397"/>
    </location>
</feature>
<dbReference type="EMBL" id="FNOB01000023">
    <property type="protein sequence ID" value="SDX66131.1"/>
    <property type="molecule type" value="Genomic_DNA"/>
</dbReference>
<evidence type="ECO:0000256" key="5">
    <source>
        <dbReference type="SAM" id="Phobius"/>
    </source>
</evidence>
<reference evidence="7" key="1">
    <citation type="journal article" date="2014" name="Int. J. Syst. Evol. Microbiol.">
        <title>Complete genome sequence of Corynebacterium casei LMG S-19264T (=DSM 44701T), isolated from a smear-ripened cheese.</title>
        <authorList>
            <consortium name="US DOE Joint Genome Institute (JGI-PGF)"/>
            <person name="Walter F."/>
            <person name="Albersmeier A."/>
            <person name="Kalinowski J."/>
            <person name="Ruckert C."/>
        </authorList>
    </citation>
    <scope>NUCLEOTIDE SEQUENCE</scope>
    <source>
        <strain evidence="7">CGMCC 1.10859</strain>
    </source>
</reference>
<reference evidence="8 9" key="2">
    <citation type="submission" date="2016-10" db="EMBL/GenBank/DDBJ databases">
        <authorList>
            <person name="Varghese N."/>
            <person name="Submissions S."/>
        </authorList>
    </citation>
    <scope>NUCLEOTIDE SEQUENCE [LARGE SCALE GENOMIC DNA]</scope>
    <source>
        <strain evidence="8 9">DSM 24802</strain>
    </source>
</reference>
<feature type="transmembrane region" description="Helical" evidence="5">
    <location>
        <begin position="84"/>
        <end position="105"/>
    </location>
</feature>
<comment type="subcellular location">
    <subcellularLocation>
        <location evidence="1">Membrane</location>
        <topology evidence="1">Multi-pass membrane protein</topology>
    </subcellularLocation>
</comment>
<dbReference type="Gene3D" id="1.20.1720.10">
    <property type="entry name" value="Multidrug resistance protein D"/>
    <property type="match status" value="1"/>
</dbReference>
<organism evidence="7 10">
    <name type="scientific">Allgaiera indica</name>
    <dbReference type="NCBI Taxonomy" id="765699"/>
    <lineage>
        <taxon>Bacteria</taxon>
        <taxon>Pseudomonadati</taxon>
        <taxon>Pseudomonadota</taxon>
        <taxon>Alphaproteobacteria</taxon>
        <taxon>Rhodobacterales</taxon>
        <taxon>Paracoccaceae</taxon>
        <taxon>Allgaiera</taxon>
    </lineage>
</organism>
<keyword evidence="9" id="KW-1185">Reference proteome</keyword>
<dbReference type="PROSITE" id="PS50850">
    <property type="entry name" value="MFS"/>
    <property type="match status" value="1"/>
</dbReference>
<feature type="transmembrane region" description="Helical" evidence="5">
    <location>
        <begin position="315"/>
        <end position="335"/>
    </location>
</feature>
<feature type="transmembrane region" description="Helical" evidence="5">
    <location>
        <begin position="53"/>
        <end position="72"/>
    </location>
</feature>
<evidence type="ECO:0000313" key="8">
    <source>
        <dbReference type="EMBL" id="SDX66131.1"/>
    </source>
</evidence>
<dbReference type="GO" id="GO:0016020">
    <property type="term" value="C:membrane"/>
    <property type="evidence" value="ECO:0007669"/>
    <property type="project" value="UniProtKB-SubCell"/>
</dbReference>
<comment type="caution">
    <text evidence="7">The sequence shown here is derived from an EMBL/GenBank/DDBJ whole genome shotgun (WGS) entry which is preliminary data.</text>
</comment>
<evidence type="ECO:0000256" key="2">
    <source>
        <dbReference type="ARBA" id="ARBA00022692"/>
    </source>
</evidence>
<accession>A0AAN4UV40</accession>
<keyword evidence="3 5" id="KW-1133">Transmembrane helix</keyword>
<feature type="transmembrane region" description="Helical" evidence="5">
    <location>
        <begin position="205"/>
        <end position="225"/>
    </location>
</feature>
<evidence type="ECO:0000256" key="1">
    <source>
        <dbReference type="ARBA" id="ARBA00004141"/>
    </source>
</evidence>
<dbReference type="RefSeq" id="WP_035839391.1">
    <property type="nucleotide sequence ID" value="NZ_BNAB01000021.1"/>
</dbReference>
<feature type="transmembrane region" description="Helical" evidence="5">
    <location>
        <begin position="117"/>
        <end position="135"/>
    </location>
</feature>
<keyword evidence="4 5" id="KW-0472">Membrane</keyword>
<dbReference type="AlphaFoldDB" id="A0AAN4UV40"/>
<dbReference type="SUPFAM" id="SSF103473">
    <property type="entry name" value="MFS general substrate transporter"/>
    <property type="match status" value="2"/>
</dbReference>
<dbReference type="Proteomes" id="UP000634647">
    <property type="component" value="Unassembled WGS sequence"/>
</dbReference>